<dbReference type="AlphaFoldDB" id="A0A6G5A3H6"/>
<proteinExistence type="predicted"/>
<reference evidence="2" key="1">
    <citation type="submission" date="2019-09" db="EMBL/GenBank/DDBJ databases">
        <title>Organ-specific transcriptomic study of the physiology of the cattle tick, Rhipicephalus microplus.</title>
        <authorList>
            <person name="Tirloni L."/>
            <person name="Braz G."/>
            <person name="Gandara A.C.P."/>
            <person name="Sabadin G.A."/>
            <person name="da Silva R.M."/>
            <person name="Guizzo M.G."/>
            <person name="Machado J.A."/>
            <person name="Costa E.P."/>
            <person name="Gomes H.F."/>
            <person name="Moraes J."/>
            <person name="Mota M.B.S."/>
            <person name="Mesquita R.D."/>
            <person name="Alvarenga P.H."/>
            <person name="Alves F."/>
            <person name="Seixas A."/>
            <person name="da Fonseca R.N."/>
            <person name="Fogaca A."/>
            <person name="Logullo C."/>
            <person name="Tanaka A."/>
            <person name="Daffre S."/>
            <person name="Termignoni C."/>
            <person name="Vaz I.S.Jr."/>
            <person name="Oliveira P.L."/>
            <person name="Ribeiro J.M."/>
        </authorList>
    </citation>
    <scope>NUCLEOTIDE SEQUENCE</scope>
    <source>
        <strain evidence="2">Porto Alegre</strain>
    </source>
</reference>
<dbReference type="EMBL" id="GIKN01002483">
    <property type="protein sequence ID" value="NIE44756.1"/>
    <property type="molecule type" value="Transcribed_RNA"/>
</dbReference>
<dbReference type="EMBL" id="GHWJ01010445">
    <property type="protein sequence ID" value="NOV43182.1"/>
    <property type="molecule type" value="Transcribed_RNA"/>
</dbReference>
<evidence type="ECO:0000313" key="2">
    <source>
        <dbReference type="EMBL" id="NOV43182.1"/>
    </source>
</evidence>
<reference evidence="1" key="2">
    <citation type="submission" date="2020-03" db="EMBL/GenBank/DDBJ databases">
        <title>A transcriptome and proteome of the tick Rhipicephalus microplus shaped by the genetic composition of its hosts and developmental stage.</title>
        <authorList>
            <person name="Garcia G.R."/>
            <person name="Ribeiro J.M.C."/>
            <person name="Maruyama S.R."/>
            <person name="Gardinasse L.G."/>
            <person name="Nelson K."/>
            <person name="Ferreira B.R."/>
            <person name="Andrade T.G."/>
            <person name="Santos I.K.F.M."/>
        </authorList>
    </citation>
    <scope>NUCLEOTIDE SEQUENCE</scope>
    <source>
        <strain evidence="1">NSGR</strain>
        <tissue evidence="1">Salivary glands</tissue>
    </source>
</reference>
<name>A0A6G5A3H6_RHIMP</name>
<sequence length="83" mass="9726">MYARFNSIFWLLFGAVSWGSYGPIIKYALNMHCFQGLEPLASAVICRIKLVFHSSLYCNYARTFFVHETLAKQDEWVKTKRKL</sequence>
<organism evidence="1">
    <name type="scientific">Rhipicephalus microplus</name>
    <name type="common">Cattle tick</name>
    <name type="synonym">Boophilus microplus</name>
    <dbReference type="NCBI Taxonomy" id="6941"/>
    <lineage>
        <taxon>Eukaryota</taxon>
        <taxon>Metazoa</taxon>
        <taxon>Ecdysozoa</taxon>
        <taxon>Arthropoda</taxon>
        <taxon>Chelicerata</taxon>
        <taxon>Arachnida</taxon>
        <taxon>Acari</taxon>
        <taxon>Parasitiformes</taxon>
        <taxon>Ixodida</taxon>
        <taxon>Ixodoidea</taxon>
        <taxon>Ixodidae</taxon>
        <taxon>Rhipicephalinae</taxon>
        <taxon>Rhipicephalus</taxon>
        <taxon>Boophilus</taxon>
    </lineage>
</organism>
<accession>A0A6G5A3H6</accession>
<protein>
    <submittedName>
        <fullName evidence="1 2">Putative secreted protein</fullName>
    </submittedName>
</protein>
<evidence type="ECO:0000313" key="1">
    <source>
        <dbReference type="EMBL" id="NIE44756.1"/>
    </source>
</evidence>